<dbReference type="GO" id="GO:0051015">
    <property type="term" value="F:actin filament binding"/>
    <property type="evidence" value="ECO:0007669"/>
    <property type="project" value="InterPro"/>
</dbReference>
<evidence type="ECO:0000256" key="3">
    <source>
        <dbReference type="SAM" id="Phobius"/>
    </source>
</evidence>
<dbReference type="PROSITE" id="PS51444">
    <property type="entry name" value="FH2"/>
    <property type="match status" value="1"/>
</dbReference>
<evidence type="ECO:0000313" key="7">
    <source>
        <dbReference type="Proteomes" id="UP000436088"/>
    </source>
</evidence>
<keyword evidence="3" id="KW-1133">Transmembrane helix</keyword>
<protein>
    <submittedName>
        <fullName evidence="6">Two-component response regulator ARR5</fullName>
    </submittedName>
</protein>
<dbReference type="PANTHER" id="PTHR23213">
    <property type="entry name" value="FORMIN-RELATED"/>
    <property type="match status" value="1"/>
</dbReference>
<evidence type="ECO:0000256" key="1">
    <source>
        <dbReference type="ARBA" id="ARBA00025793"/>
    </source>
</evidence>
<dbReference type="InterPro" id="IPR042201">
    <property type="entry name" value="FH2_Formin_sf"/>
</dbReference>
<dbReference type="PANTHER" id="PTHR23213:SF273">
    <property type="entry name" value="FORMIN-LIKE PROTEIN"/>
    <property type="match status" value="1"/>
</dbReference>
<accession>A0A6A3BXI9</accession>
<dbReference type="InterPro" id="IPR015425">
    <property type="entry name" value="FH2_Formin"/>
</dbReference>
<organism evidence="6 7">
    <name type="scientific">Hibiscus syriacus</name>
    <name type="common">Rose of Sharon</name>
    <dbReference type="NCBI Taxonomy" id="106335"/>
    <lineage>
        <taxon>Eukaryota</taxon>
        <taxon>Viridiplantae</taxon>
        <taxon>Streptophyta</taxon>
        <taxon>Embryophyta</taxon>
        <taxon>Tracheophyta</taxon>
        <taxon>Spermatophyta</taxon>
        <taxon>Magnoliopsida</taxon>
        <taxon>eudicotyledons</taxon>
        <taxon>Gunneridae</taxon>
        <taxon>Pentapetalae</taxon>
        <taxon>rosids</taxon>
        <taxon>malvids</taxon>
        <taxon>Malvales</taxon>
        <taxon>Malvaceae</taxon>
        <taxon>Malvoideae</taxon>
        <taxon>Hibiscus</taxon>
    </lineage>
</organism>
<comment type="caution">
    <text evidence="6">The sequence shown here is derived from an EMBL/GenBank/DDBJ whole genome shotgun (WGS) entry which is preliminary data.</text>
</comment>
<comment type="similarity">
    <text evidence="1">Belongs to the formin-like family. Class-I subfamily.</text>
</comment>
<feature type="transmembrane region" description="Helical" evidence="3">
    <location>
        <begin position="47"/>
        <end position="70"/>
    </location>
</feature>
<dbReference type="AlphaFoldDB" id="A0A6A3BXI9"/>
<gene>
    <name evidence="6" type="ORF">F3Y22_tig00109926pilonHSYRG00027</name>
</gene>
<keyword evidence="3" id="KW-0472">Membrane</keyword>
<dbReference type="Gene3D" id="1.20.58.2220">
    <property type="entry name" value="Formin, FH2 domain"/>
    <property type="match status" value="1"/>
</dbReference>
<feature type="chain" id="PRO_5025334897" evidence="4">
    <location>
        <begin position="24"/>
        <end position="366"/>
    </location>
</feature>
<evidence type="ECO:0000259" key="5">
    <source>
        <dbReference type="PROSITE" id="PS51444"/>
    </source>
</evidence>
<dbReference type="GO" id="GO:0045010">
    <property type="term" value="P:actin nucleation"/>
    <property type="evidence" value="ECO:0007669"/>
    <property type="project" value="InterPro"/>
</dbReference>
<dbReference type="InterPro" id="IPR027643">
    <property type="entry name" value="Formin-like_plant"/>
</dbReference>
<dbReference type="EMBL" id="VEPZ02000781">
    <property type="protein sequence ID" value="KAE8719679.1"/>
    <property type="molecule type" value="Genomic_DNA"/>
</dbReference>
<feature type="domain" description="FH2" evidence="5">
    <location>
        <begin position="168"/>
        <end position="366"/>
    </location>
</feature>
<keyword evidence="7" id="KW-1185">Reference proteome</keyword>
<name>A0A6A3BXI9_HIBSY</name>
<evidence type="ECO:0000256" key="2">
    <source>
        <dbReference type="SAM" id="MobiDB-lite"/>
    </source>
</evidence>
<reference evidence="6" key="1">
    <citation type="submission" date="2019-09" db="EMBL/GenBank/DDBJ databases">
        <title>Draft genome information of white flower Hibiscus syriacus.</title>
        <authorList>
            <person name="Kim Y.-M."/>
        </authorList>
    </citation>
    <scope>NUCLEOTIDE SEQUENCE [LARGE SCALE GENOMIC DNA]</scope>
    <source>
        <strain evidence="6">YM2019G1</strain>
    </source>
</reference>
<feature type="compositionally biased region" description="Pro residues" evidence="2">
    <location>
        <begin position="159"/>
        <end position="176"/>
    </location>
</feature>
<sequence>MVQPWLFPCTLLFFLFSSSYVMALSEPSPFLMEIQQAHVAASSKAKVVKAIVATVTTTLVIALIVFFFFFRKIGRWRWWLRGKYKSSFRREAMVIPDEFMKYGEKVKGLVVEENGRDALRMIKLDDLRLKNEFPKVMFNPSYEEDEGEKKMDNTRTTLKPPPPPPSITPPAAPPSRPVASISFPVLKPPTTPRADSDHSMVWDQIKDGSLRFDDELIETLFIYTTANRKSPDGNNISSTSTGSGNTTTAKTFIIEPRKSQSSVIVLKSLGISKTEIIGALIEGQGLGAEVLEKLTKIAPTHEEEAKILHFNCNPMRRPDTFFYDVPKVIPSTFVYIKPMLFRSNYDSELLSLKECLQTLELASNEL</sequence>
<dbReference type="SUPFAM" id="SSF101447">
    <property type="entry name" value="Formin homology 2 domain (FH2 domain)"/>
    <property type="match status" value="1"/>
</dbReference>
<evidence type="ECO:0000313" key="6">
    <source>
        <dbReference type="EMBL" id="KAE8719679.1"/>
    </source>
</evidence>
<keyword evidence="4" id="KW-0732">Signal</keyword>
<feature type="region of interest" description="Disordered" evidence="2">
    <location>
        <begin position="142"/>
        <end position="176"/>
    </location>
</feature>
<dbReference type="Proteomes" id="UP000436088">
    <property type="component" value="Unassembled WGS sequence"/>
</dbReference>
<feature type="signal peptide" evidence="4">
    <location>
        <begin position="1"/>
        <end position="23"/>
    </location>
</feature>
<dbReference type="Pfam" id="PF02181">
    <property type="entry name" value="FH2"/>
    <property type="match status" value="1"/>
</dbReference>
<keyword evidence="3" id="KW-0812">Transmembrane</keyword>
<evidence type="ECO:0000256" key="4">
    <source>
        <dbReference type="SAM" id="SignalP"/>
    </source>
</evidence>
<proteinExistence type="inferred from homology"/>